<feature type="region of interest" description="Disordered" evidence="1">
    <location>
        <begin position="27"/>
        <end position="56"/>
    </location>
</feature>
<dbReference type="PANTHER" id="PTHR47863">
    <property type="entry name" value="RING/FYVE/PHD ZINC FINGER SUPERFAMILY PROTEIN"/>
    <property type="match status" value="1"/>
</dbReference>
<accession>A0A1R3KDS3</accession>
<dbReference type="Proteomes" id="UP000188268">
    <property type="component" value="Unassembled WGS sequence"/>
</dbReference>
<evidence type="ECO:0000313" key="2">
    <source>
        <dbReference type="EMBL" id="OMP05194.1"/>
    </source>
</evidence>
<gene>
    <name evidence="2" type="ORF">CCACVL1_02015</name>
</gene>
<dbReference type="Gramene" id="OMP05194">
    <property type="protein sequence ID" value="OMP05194"/>
    <property type="gene ID" value="CCACVL1_02015"/>
</dbReference>
<dbReference type="PANTHER" id="PTHR47863:SF4">
    <property type="entry name" value="RING_FYVE_PHD ZINC FINGER SUPERFAMILY PROTEIN"/>
    <property type="match status" value="1"/>
</dbReference>
<reference evidence="2 3" key="1">
    <citation type="submission" date="2013-09" db="EMBL/GenBank/DDBJ databases">
        <title>Corchorus capsularis genome sequencing.</title>
        <authorList>
            <person name="Alam M."/>
            <person name="Haque M.S."/>
            <person name="Islam M.S."/>
            <person name="Emdad E.M."/>
            <person name="Islam M.M."/>
            <person name="Ahmed B."/>
            <person name="Halim A."/>
            <person name="Hossen Q.M.M."/>
            <person name="Hossain M.Z."/>
            <person name="Ahmed R."/>
            <person name="Khan M.M."/>
            <person name="Islam R."/>
            <person name="Rashid M.M."/>
            <person name="Khan S.A."/>
            <person name="Rahman M.S."/>
            <person name="Alam M."/>
        </authorList>
    </citation>
    <scope>NUCLEOTIDE SEQUENCE [LARGE SCALE GENOMIC DNA]</scope>
    <source>
        <strain evidence="3">cv. CVL-1</strain>
        <tissue evidence="2">Whole seedling</tissue>
    </source>
</reference>
<name>A0A1R3KDS3_COCAP</name>
<keyword evidence="3" id="KW-1185">Reference proteome</keyword>
<proteinExistence type="predicted"/>
<organism evidence="2 3">
    <name type="scientific">Corchorus capsularis</name>
    <name type="common">Jute</name>
    <dbReference type="NCBI Taxonomy" id="210143"/>
    <lineage>
        <taxon>Eukaryota</taxon>
        <taxon>Viridiplantae</taxon>
        <taxon>Streptophyta</taxon>
        <taxon>Embryophyta</taxon>
        <taxon>Tracheophyta</taxon>
        <taxon>Spermatophyta</taxon>
        <taxon>Magnoliopsida</taxon>
        <taxon>eudicotyledons</taxon>
        <taxon>Gunneridae</taxon>
        <taxon>Pentapetalae</taxon>
        <taxon>rosids</taxon>
        <taxon>malvids</taxon>
        <taxon>Malvales</taxon>
        <taxon>Malvaceae</taxon>
        <taxon>Grewioideae</taxon>
        <taxon>Apeibeae</taxon>
        <taxon>Corchorus</taxon>
    </lineage>
</organism>
<dbReference type="AlphaFoldDB" id="A0A1R3KDS3"/>
<evidence type="ECO:0000313" key="3">
    <source>
        <dbReference type="Proteomes" id="UP000188268"/>
    </source>
</evidence>
<comment type="caution">
    <text evidence="2">The sequence shown here is derived from an EMBL/GenBank/DDBJ whole genome shotgun (WGS) entry which is preliminary data.</text>
</comment>
<evidence type="ECO:0000256" key="1">
    <source>
        <dbReference type="SAM" id="MobiDB-lite"/>
    </source>
</evidence>
<dbReference type="EMBL" id="AWWV01005471">
    <property type="protein sequence ID" value="OMP05194.1"/>
    <property type="molecule type" value="Genomic_DNA"/>
</dbReference>
<dbReference type="OrthoDB" id="939472at2759"/>
<protein>
    <submittedName>
        <fullName evidence="2">Uncharacterized protein</fullName>
    </submittedName>
</protein>
<sequence length="232" mass="25748">MDLNGGLMIVMMEIVIKRIPITLNGDEQLEDETERSSTKGSEMEGDNMRKDSQAGEGEQIGNAQNADIMVEQNVVMVVPSHVENAALQKSPGGDANENFNQGFPLSCPISSSADGLQQNNVPLKANADVEHPCAEQMSEHEDERINITLKKSLFLSSQCTPSQDPLGKSGMTEQNFCVKCNKKGKVLHIPSNSTVEEKETSIDKNRRRDAQEGSKEVWKLWWKYAMDQNFGF</sequence>